<dbReference type="EMBL" id="GEDG01036910">
    <property type="protein sequence ID" value="JAP08438.1"/>
    <property type="molecule type" value="Transcribed_RNA"/>
</dbReference>
<proteinExistence type="predicted"/>
<feature type="non-terminal residue" evidence="1">
    <location>
        <position position="1"/>
    </location>
</feature>
<reference evidence="1" key="1">
    <citation type="submission" date="2015-12" db="EMBL/GenBank/DDBJ databases">
        <title>Gene expression during late stages of embryo sac development: a critical building block for successful pollen-pistil interactions.</title>
        <authorList>
            <person name="Liu Y."/>
            <person name="Joly V."/>
            <person name="Sabar M."/>
            <person name="Matton D.P."/>
        </authorList>
    </citation>
    <scope>NUCLEOTIDE SEQUENCE</scope>
</reference>
<protein>
    <submittedName>
        <fullName evidence="1">Putative ovule protein</fullName>
    </submittedName>
</protein>
<evidence type="ECO:0000313" key="1">
    <source>
        <dbReference type="EMBL" id="JAP08438.1"/>
    </source>
</evidence>
<dbReference type="AlphaFoldDB" id="A0A0V0GMH6"/>
<accession>A0A0V0GMH6</accession>
<sequence length="62" mass="7553">YYFFPKNFSNLVLFFRSYQNRHERESGKKVFLFDISKTKSQIFPFVFLKKKIQKGEVFLGFS</sequence>
<name>A0A0V0GMH6_SOLCH</name>
<organism evidence="1">
    <name type="scientific">Solanum chacoense</name>
    <name type="common">Chaco potato</name>
    <dbReference type="NCBI Taxonomy" id="4108"/>
    <lineage>
        <taxon>Eukaryota</taxon>
        <taxon>Viridiplantae</taxon>
        <taxon>Streptophyta</taxon>
        <taxon>Embryophyta</taxon>
        <taxon>Tracheophyta</taxon>
        <taxon>Spermatophyta</taxon>
        <taxon>Magnoliopsida</taxon>
        <taxon>eudicotyledons</taxon>
        <taxon>Gunneridae</taxon>
        <taxon>Pentapetalae</taxon>
        <taxon>asterids</taxon>
        <taxon>lamiids</taxon>
        <taxon>Solanales</taxon>
        <taxon>Solanaceae</taxon>
        <taxon>Solanoideae</taxon>
        <taxon>Solaneae</taxon>
        <taxon>Solanum</taxon>
    </lineage>
</organism>